<dbReference type="EMBL" id="CAJPVJ010005331">
    <property type="protein sequence ID" value="CAG2169439.1"/>
    <property type="molecule type" value="Genomic_DNA"/>
</dbReference>
<evidence type="ECO:0000256" key="6">
    <source>
        <dbReference type="ARBA" id="ARBA00022741"/>
    </source>
</evidence>
<evidence type="ECO:0000256" key="2">
    <source>
        <dbReference type="ARBA" id="ARBA00009747"/>
    </source>
</evidence>
<dbReference type="InterPro" id="IPR003846">
    <property type="entry name" value="SelO"/>
</dbReference>
<keyword evidence="3" id="KW-0808">Transferase</keyword>
<dbReference type="Proteomes" id="UP000728032">
    <property type="component" value="Unassembled WGS sequence"/>
</dbReference>
<evidence type="ECO:0000256" key="9">
    <source>
        <dbReference type="ARBA" id="ARBA00031547"/>
    </source>
</evidence>
<dbReference type="Pfam" id="PF02696">
    <property type="entry name" value="SelO"/>
    <property type="match status" value="1"/>
</dbReference>
<evidence type="ECO:0000256" key="1">
    <source>
        <dbReference type="ARBA" id="ARBA00001946"/>
    </source>
</evidence>
<dbReference type="OrthoDB" id="10254721at2759"/>
<gene>
    <name evidence="10" type="ORF">ONB1V03_LOCUS8916</name>
</gene>
<evidence type="ECO:0000313" key="11">
    <source>
        <dbReference type="Proteomes" id="UP000728032"/>
    </source>
</evidence>
<organism evidence="10">
    <name type="scientific">Oppiella nova</name>
    <dbReference type="NCBI Taxonomy" id="334625"/>
    <lineage>
        <taxon>Eukaryota</taxon>
        <taxon>Metazoa</taxon>
        <taxon>Ecdysozoa</taxon>
        <taxon>Arthropoda</taxon>
        <taxon>Chelicerata</taxon>
        <taxon>Arachnida</taxon>
        <taxon>Acari</taxon>
        <taxon>Acariformes</taxon>
        <taxon>Sarcoptiformes</taxon>
        <taxon>Oribatida</taxon>
        <taxon>Brachypylina</taxon>
        <taxon>Oppioidea</taxon>
        <taxon>Oppiidae</taxon>
        <taxon>Oppiella</taxon>
    </lineage>
</organism>
<keyword evidence="11" id="KW-1185">Reference proteome</keyword>
<reference evidence="10" key="1">
    <citation type="submission" date="2020-11" db="EMBL/GenBank/DDBJ databases">
        <authorList>
            <person name="Tran Van P."/>
        </authorList>
    </citation>
    <scope>NUCLEOTIDE SEQUENCE</scope>
</reference>
<evidence type="ECO:0000256" key="5">
    <source>
        <dbReference type="ARBA" id="ARBA00022723"/>
    </source>
</evidence>
<proteinExistence type="inferred from homology"/>
<sequence>MDRFDWDHVCNTSDEGGRYSYAKQPEICKWNLFKFAEALQPIVPMNETKEILENNFYSIYSTEYKEKMLKKFGLFVSLSQTNGDLLSDDDLIQSFLDTMEKTGADFTNCFRALNILTVCGLESHKKSVKNLETELISQCSSLEEIIDANESSFDSQEFQLFLVLLQTNPQLLEMLGKGPKAIERVLAKMEKNKELKTMTSEQKRNEDSEHWEKWIDSYVNRIEYDVKEFASDLQELQNHNNKRLKVMNENNPIYVLRNYLAKEAIERAEAGDFSKVNHLLKILQNPYNECCDDTNPDKKDYYCKRPPLWANRLKVSCSS</sequence>
<evidence type="ECO:0000256" key="8">
    <source>
        <dbReference type="ARBA" id="ARBA00022842"/>
    </source>
</evidence>
<keyword evidence="8" id="KW-0460">Magnesium</keyword>
<accession>A0A7R9QN71</accession>
<dbReference type="GO" id="GO:0005524">
    <property type="term" value="F:ATP binding"/>
    <property type="evidence" value="ECO:0007669"/>
    <property type="project" value="UniProtKB-KW"/>
</dbReference>
<evidence type="ECO:0000256" key="7">
    <source>
        <dbReference type="ARBA" id="ARBA00022840"/>
    </source>
</evidence>
<protein>
    <recommendedName>
        <fullName evidence="9">Selenoprotein O</fullName>
    </recommendedName>
</protein>
<comment type="similarity">
    <text evidence="2">Belongs to the SELO family.</text>
</comment>
<keyword evidence="6" id="KW-0547">Nucleotide-binding</keyword>
<keyword evidence="7" id="KW-0067">ATP-binding</keyword>
<dbReference type="GO" id="GO:0046872">
    <property type="term" value="F:metal ion binding"/>
    <property type="evidence" value="ECO:0007669"/>
    <property type="project" value="UniProtKB-KW"/>
</dbReference>
<evidence type="ECO:0000256" key="3">
    <source>
        <dbReference type="ARBA" id="ARBA00022679"/>
    </source>
</evidence>
<dbReference type="AlphaFoldDB" id="A0A7R9QN71"/>
<dbReference type="GO" id="GO:0016779">
    <property type="term" value="F:nucleotidyltransferase activity"/>
    <property type="evidence" value="ECO:0007669"/>
    <property type="project" value="UniProtKB-KW"/>
</dbReference>
<evidence type="ECO:0000313" key="10">
    <source>
        <dbReference type="EMBL" id="CAD7652252.1"/>
    </source>
</evidence>
<keyword evidence="4" id="KW-0548">Nucleotidyltransferase</keyword>
<name>A0A7R9QN71_9ACAR</name>
<keyword evidence="5" id="KW-0479">Metal-binding</keyword>
<comment type="cofactor">
    <cofactor evidence="1">
        <name>Mg(2+)</name>
        <dbReference type="ChEBI" id="CHEBI:18420"/>
    </cofactor>
</comment>
<evidence type="ECO:0000256" key="4">
    <source>
        <dbReference type="ARBA" id="ARBA00022695"/>
    </source>
</evidence>
<dbReference type="PANTHER" id="PTHR12153:SF15">
    <property type="entry name" value="PROTEIN ADENYLYLTRANSFERASE SELO, MITOCHONDRIAL"/>
    <property type="match status" value="1"/>
</dbReference>
<dbReference type="PANTHER" id="PTHR12153">
    <property type="entry name" value="SELENOPROTEIN O"/>
    <property type="match status" value="1"/>
</dbReference>
<dbReference type="EMBL" id="OC920156">
    <property type="protein sequence ID" value="CAD7652252.1"/>
    <property type="molecule type" value="Genomic_DNA"/>
</dbReference>